<dbReference type="GO" id="GO:0019731">
    <property type="term" value="P:antibacterial humoral response"/>
    <property type="evidence" value="ECO:0007669"/>
    <property type="project" value="InterPro"/>
</dbReference>
<sequence length="85" mass="9151">MCTSGASLSAEPQCRAVQQQWHTAPVQQQDEVLPSVSVRVRVPGRAERRQCRAGTQEKMGRNIRDGIIKAGPAIEVLGSAKALGK</sequence>
<name>A0A835L0F2_SPOEX</name>
<dbReference type="GO" id="GO:0045087">
    <property type="term" value="P:innate immune response"/>
    <property type="evidence" value="ECO:0007669"/>
    <property type="project" value="UniProtKB-KW"/>
</dbReference>
<evidence type="ECO:0000256" key="3">
    <source>
        <dbReference type="ARBA" id="ARBA00022525"/>
    </source>
</evidence>
<dbReference type="Pfam" id="PF00272">
    <property type="entry name" value="Cecropin"/>
    <property type="match status" value="1"/>
</dbReference>
<keyword evidence="3" id="KW-0964">Secreted</keyword>
<dbReference type="GO" id="GO:0050830">
    <property type="term" value="P:defense response to Gram-positive bacterium"/>
    <property type="evidence" value="ECO:0007669"/>
    <property type="project" value="UniProtKB-ARBA"/>
</dbReference>
<evidence type="ECO:0000313" key="7">
    <source>
        <dbReference type="EMBL" id="KAF9411389.1"/>
    </source>
</evidence>
<dbReference type="GO" id="GO:0005576">
    <property type="term" value="C:extracellular region"/>
    <property type="evidence" value="ECO:0007669"/>
    <property type="project" value="UniProtKB-SubCell"/>
</dbReference>
<keyword evidence="6" id="KW-0391">Immunity</keyword>
<comment type="similarity">
    <text evidence="2">Belongs to the cecropin family.</text>
</comment>
<organism evidence="7 8">
    <name type="scientific">Spodoptera exigua</name>
    <name type="common">Beet armyworm</name>
    <name type="synonym">Noctua fulgens</name>
    <dbReference type="NCBI Taxonomy" id="7107"/>
    <lineage>
        <taxon>Eukaryota</taxon>
        <taxon>Metazoa</taxon>
        <taxon>Ecdysozoa</taxon>
        <taxon>Arthropoda</taxon>
        <taxon>Hexapoda</taxon>
        <taxon>Insecta</taxon>
        <taxon>Pterygota</taxon>
        <taxon>Neoptera</taxon>
        <taxon>Endopterygota</taxon>
        <taxon>Lepidoptera</taxon>
        <taxon>Glossata</taxon>
        <taxon>Ditrysia</taxon>
        <taxon>Noctuoidea</taxon>
        <taxon>Noctuidae</taxon>
        <taxon>Amphipyrinae</taxon>
        <taxon>Spodoptera</taxon>
    </lineage>
</organism>
<evidence type="ECO:0000256" key="5">
    <source>
        <dbReference type="ARBA" id="ARBA00022588"/>
    </source>
</evidence>
<evidence type="ECO:0000313" key="8">
    <source>
        <dbReference type="Proteomes" id="UP000648187"/>
    </source>
</evidence>
<protein>
    <submittedName>
        <fullName evidence="7">Uncharacterized protein</fullName>
    </submittedName>
</protein>
<dbReference type="InterPro" id="IPR000875">
    <property type="entry name" value="CecC-like"/>
</dbReference>
<comment type="subcellular location">
    <subcellularLocation>
        <location evidence="1">Secreted</location>
    </subcellularLocation>
</comment>
<evidence type="ECO:0000256" key="1">
    <source>
        <dbReference type="ARBA" id="ARBA00004613"/>
    </source>
</evidence>
<reference evidence="7" key="1">
    <citation type="submission" date="2020-08" db="EMBL/GenBank/DDBJ databases">
        <title>Spodoptera exigua strain:BAW_Kor-Di-RS1 Genome sequencing and assembly.</title>
        <authorList>
            <person name="Kim J."/>
            <person name="Nam H.Y."/>
            <person name="Kwon M."/>
            <person name="Choi J.H."/>
            <person name="Cho S.R."/>
            <person name="Kim G.-H."/>
        </authorList>
    </citation>
    <scope>NUCLEOTIDE SEQUENCE</scope>
    <source>
        <strain evidence="7">BAW_Kor-Di-RS1</strain>
        <tissue evidence="7">Whole-body</tissue>
    </source>
</reference>
<keyword evidence="5" id="KW-0399">Innate immunity</keyword>
<dbReference type="AlphaFoldDB" id="A0A835L0F2"/>
<evidence type="ECO:0000256" key="2">
    <source>
        <dbReference type="ARBA" id="ARBA00010680"/>
    </source>
</evidence>
<dbReference type="EMBL" id="JACKWZ010000226">
    <property type="protein sequence ID" value="KAF9411389.1"/>
    <property type="molecule type" value="Genomic_DNA"/>
</dbReference>
<evidence type="ECO:0000256" key="6">
    <source>
        <dbReference type="ARBA" id="ARBA00022859"/>
    </source>
</evidence>
<gene>
    <name evidence="7" type="ORF">HW555_009790</name>
</gene>
<keyword evidence="8" id="KW-1185">Reference proteome</keyword>
<accession>A0A835L0F2</accession>
<keyword evidence="4" id="KW-0929">Antimicrobial</keyword>
<comment type="caution">
    <text evidence="7">The sequence shown here is derived from an EMBL/GenBank/DDBJ whole genome shotgun (WGS) entry which is preliminary data.</text>
</comment>
<proteinExistence type="inferred from homology"/>
<evidence type="ECO:0000256" key="4">
    <source>
        <dbReference type="ARBA" id="ARBA00022529"/>
    </source>
</evidence>
<dbReference type="Proteomes" id="UP000648187">
    <property type="component" value="Unassembled WGS sequence"/>
</dbReference>